<dbReference type="Pfam" id="PF25293">
    <property type="entry name" value="Beta-prop_EMC1_N"/>
    <property type="match status" value="1"/>
</dbReference>
<dbReference type="EMBL" id="KN846954">
    <property type="protein sequence ID" value="KIV76976.1"/>
    <property type="molecule type" value="Genomic_DNA"/>
</dbReference>
<accession>A0A0D1WPH5</accession>
<evidence type="ECO:0000256" key="7">
    <source>
        <dbReference type="ARBA" id="ARBA00022824"/>
    </source>
</evidence>
<dbReference type="SUPFAM" id="SSF50998">
    <property type="entry name" value="Quinoprotein alcohol dehydrogenase-like"/>
    <property type="match status" value="2"/>
</dbReference>
<organism evidence="15 16">
    <name type="scientific">Exophiala sideris</name>
    <dbReference type="NCBI Taxonomy" id="1016849"/>
    <lineage>
        <taxon>Eukaryota</taxon>
        <taxon>Fungi</taxon>
        <taxon>Dikarya</taxon>
        <taxon>Ascomycota</taxon>
        <taxon>Pezizomycotina</taxon>
        <taxon>Eurotiomycetes</taxon>
        <taxon>Chaetothyriomycetidae</taxon>
        <taxon>Chaetothyriales</taxon>
        <taxon>Herpotrichiellaceae</taxon>
        <taxon>Exophiala</taxon>
    </lineage>
</organism>
<dbReference type="HOGENOM" id="CLU_005034_0_1_1"/>
<feature type="transmembrane region" description="Helical" evidence="11">
    <location>
        <begin position="926"/>
        <end position="946"/>
    </location>
</feature>
<keyword evidence="6 12" id="KW-0732">Signal</keyword>
<dbReference type="OrthoDB" id="28092at2759"/>
<evidence type="ECO:0000259" key="13">
    <source>
        <dbReference type="Pfam" id="PF07774"/>
    </source>
</evidence>
<evidence type="ECO:0000256" key="11">
    <source>
        <dbReference type="SAM" id="Phobius"/>
    </source>
</evidence>
<comment type="subcellular location">
    <subcellularLocation>
        <location evidence="1">Endoplasmic reticulum membrane</location>
        <topology evidence="1">Single-pass type I membrane protein</topology>
    </subcellularLocation>
</comment>
<dbReference type="Pfam" id="PF07774">
    <property type="entry name" value="EMC1_C"/>
    <property type="match status" value="1"/>
</dbReference>
<feature type="domain" description="ER membrane protein complex subunit 1 C-terminal" evidence="13">
    <location>
        <begin position="735"/>
        <end position="955"/>
    </location>
</feature>
<sequence>MRWLGLFSVLPFILTTTSAIFADDAFHIDYSYALLGEPQSHTTSFHRPHTSTNASLLYTLSDKAILGAVNPRDGSLLWRQPLAGQPVENATSFLVRSEGDGQVVSGHNRTVACWDALDGRLIWEYTLSEGHSIHGLQAAPALESSSTSGSQDVLVLTLPTTSGNPAIVLRVAGDGSGLKWEHVDSSHTDGSIASIAVSPKHLYYITKSHGLLASSKAKVVTLDSTTGHEMEQASVALDSEALRADGDHVFGSGSSFPFLLSSEKPYKSVKFNLLGSSKVATIALDDKGDSIERVTVHVPESPAATPHFLLHVQGKTRQWAEVFHVDVKSGEATKAYSLPATDEKSAFAASSNDASVYFTRVAETEILLYSSESHGQLGRWRRTSTQGHPVHVAAEVVSRGKATFAVRVAELSSTGAWSLIRNGEVQWTRPEVLAYATIAAWGENGASDPLAQELDLELSVNPLTAYVHRLKRHLLDLVHLPLYLQDISKSIIQPSAGADEDARKDLVGSQRVIVGTSRNELIALDVTNGGVIMWQRDLSTQIPDGVETKSITVTDGRATIYLSDGSLLVVSAADGSVIEHQPGNIPVSDLVQIPGSPAHAIIKVDSAGTPHPANDFAPSNPLEGNVVVTVSDDGQAVGWTIGQTVEKTWILKPQTGFKVTSIVARPEHDPVASIGRVLGDRSVLYKYLSPNIALLIAQSKTDLLLYLVDAVTGAILHTSKHHGILSGSPIPAVLSENWFAYSFTSHDAASSALSTQIVVSELYESSAANDRGALASRSNYSSFSPDARTNPHVISQAFTVAEPISHLEVSQTAQGITSRQLLATLPNSNAIVGIPREILDARRPVDRDPTANEREEGLMRYSPVLDLDPKWFLTHSREVLGVQKVISAPTLLESTSLVFAFGHDMFGTQITPSQAFDVLGKGFNKLSLMLTVVALAVGVLALRPLVRTKTVEGRWKQ</sequence>
<evidence type="ECO:0000256" key="3">
    <source>
        <dbReference type="ARBA" id="ARBA00011276"/>
    </source>
</evidence>
<protein>
    <recommendedName>
        <fullName evidence="4">ER membrane protein complex subunit 1</fullName>
    </recommendedName>
</protein>
<evidence type="ECO:0000256" key="2">
    <source>
        <dbReference type="ARBA" id="ARBA00007904"/>
    </source>
</evidence>
<evidence type="ECO:0000256" key="12">
    <source>
        <dbReference type="SAM" id="SignalP"/>
    </source>
</evidence>
<dbReference type="Gene3D" id="2.130.10.10">
    <property type="entry name" value="YVTN repeat-like/Quinoprotein amine dehydrogenase"/>
    <property type="match status" value="2"/>
</dbReference>
<keyword evidence="7" id="KW-0256">Endoplasmic reticulum</keyword>
<feature type="domain" description="EMC1 first beta-propeller" evidence="14">
    <location>
        <begin position="19"/>
        <end position="431"/>
    </location>
</feature>
<evidence type="ECO:0000256" key="6">
    <source>
        <dbReference type="ARBA" id="ARBA00022729"/>
    </source>
</evidence>
<evidence type="ECO:0000256" key="1">
    <source>
        <dbReference type="ARBA" id="ARBA00004115"/>
    </source>
</evidence>
<evidence type="ECO:0000256" key="9">
    <source>
        <dbReference type="ARBA" id="ARBA00023136"/>
    </source>
</evidence>
<dbReference type="InterPro" id="IPR011047">
    <property type="entry name" value="Quinoprotein_ADH-like_sf"/>
</dbReference>
<keyword evidence="8 11" id="KW-1133">Transmembrane helix</keyword>
<feature type="chain" id="PRO_5002251031" description="ER membrane protein complex subunit 1" evidence="12">
    <location>
        <begin position="20"/>
        <end position="957"/>
    </location>
</feature>
<dbReference type="InterPro" id="IPR026895">
    <property type="entry name" value="EMC1"/>
</dbReference>
<dbReference type="GO" id="GO:0034975">
    <property type="term" value="P:protein folding in endoplasmic reticulum"/>
    <property type="evidence" value="ECO:0007669"/>
    <property type="project" value="TreeGrafter"/>
</dbReference>
<dbReference type="PANTHER" id="PTHR21573:SF0">
    <property type="entry name" value="ER MEMBRANE PROTEIN COMPLEX SUBUNIT 1"/>
    <property type="match status" value="1"/>
</dbReference>
<dbReference type="InterPro" id="IPR015943">
    <property type="entry name" value="WD40/YVTN_repeat-like_dom_sf"/>
</dbReference>
<dbReference type="InterPro" id="IPR011678">
    <property type="entry name" value="EMC1_C"/>
</dbReference>
<comment type="similarity">
    <text evidence="2">Belongs to the EMC1 family.</text>
</comment>
<evidence type="ECO:0000313" key="16">
    <source>
        <dbReference type="Proteomes" id="UP000053599"/>
    </source>
</evidence>
<feature type="signal peptide" evidence="12">
    <location>
        <begin position="1"/>
        <end position="19"/>
    </location>
</feature>
<evidence type="ECO:0000256" key="10">
    <source>
        <dbReference type="ARBA" id="ARBA00023180"/>
    </source>
</evidence>
<keyword evidence="5 11" id="KW-0812">Transmembrane</keyword>
<comment type="subunit">
    <text evidence="3">Component of the ER membrane protein complex (EMC).</text>
</comment>
<proteinExistence type="inferred from homology"/>
<evidence type="ECO:0000256" key="5">
    <source>
        <dbReference type="ARBA" id="ARBA00022692"/>
    </source>
</evidence>
<name>A0A0D1WPH5_9EURO</name>
<reference evidence="15 16" key="1">
    <citation type="submission" date="2015-01" db="EMBL/GenBank/DDBJ databases">
        <title>The Genome Sequence of Exophiala sideris CBS121828.</title>
        <authorList>
            <consortium name="The Broad Institute Genomics Platform"/>
            <person name="Cuomo C."/>
            <person name="de Hoog S."/>
            <person name="Gorbushina A."/>
            <person name="Stielow B."/>
            <person name="Teixiera M."/>
            <person name="Abouelleil A."/>
            <person name="Chapman S.B."/>
            <person name="Priest M."/>
            <person name="Young S.K."/>
            <person name="Wortman J."/>
            <person name="Nusbaum C."/>
            <person name="Birren B."/>
        </authorList>
    </citation>
    <scope>NUCLEOTIDE SEQUENCE [LARGE SCALE GENOMIC DNA]</scope>
    <source>
        <strain evidence="15 16">CBS 121828</strain>
    </source>
</reference>
<evidence type="ECO:0000313" key="15">
    <source>
        <dbReference type="EMBL" id="KIV76976.1"/>
    </source>
</evidence>
<gene>
    <name evidence="15" type="ORF">PV11_08819</name>
</gene>
<dbReference type="InterPro" id="IPR058545">
    <property type="entry name" value="Beta-prop_EMC1_1st"/>
</dbReference>
<dbReference type="STRING" id="1016849.A0A0D1WPH5"/>
<dbReference type="GO" id="GO:0072546">
    <property type="term" value="C:EMC complex"/>
    <property type="evidence" value="ECO:0007669"/>
    <property type="project" value="InterPro"/>
</dbReference>
<dbReference type="PANTHER" id="PTHR21573">
    <property type="entry name" value="ER MEMBRANE PROTEIN COMPLEX SUBUNIT 1"/>
    <property type="match status" value="1"/>
</dbReference>
<dbReference type="AlphaFoldDB" id="A0A0D1WPH5"/>
<keyword evidence="9 11" id="KW-0472">Membrane</keyword>
<keyword evidence="10" id="KW-0325">Glycoprotein</keyword>
<evidence type="ECO:0000256" key="8">
    <source>
        <dbReference type="ARBA" id="ARBA00022989"/>
    </source>
</evidence>
<evidence type="ECO:0000256" key="4">
    <source>
        <dbReference type="ARBA" id="ARBA00020824"/>
    </source>
</evidence>
<dbReference type="Proteomes" id="UP000053599">
    <property type="component" value="Unassembled WGS sequence"/>
</dbReference>
<evidence type="ECO:0000259" key="14">
    <source>
        <dbReference type="Pfam" id="PF25293"/>
    </source>
</evidence>